<accession>A0A6P7TPL1</accession>
<name>A0A6P7TPL1_9MOLL</name>
<evidence type="ECO:0000256" key="6">
    <source>
        <dbReference type="ARBA" id="ARBA00022869"/>
    </source>
</evidence>
<keyword evidence="8" id="KW-0325">Glycoprotein</keyword>
<dbReference type="Pfam" id="PF00053">
    <property type="entry name" value="EGF_laminin"/>
    <property type="match status" value="5"/>
</dbReference>
<evidence type="ECO:0000256" key="1">
    <source>
        <dbReference type="ARBA" id="ARBA00004302"/>
    </source>
</evidence>
<feature type="disulfide bond" evidence="10">
    <location>
        <begin position="576"/>
        <end position="588"/>
    </location>
</feature>
<feature type="disulfide bond" evidence="10">
    <location>
        <begin position="484"/>
        <end position="496"/>
    </location>
</feature>
<dbReference type="PROSITE" id="PS50027">
    <property type="entry name" value="EGF_LAM_2"/>
    <property type="match status" value="4"/>
</dbReference>
<dbReference type="FunFam" id="2.10.25.10:FF:000034">
    <property type="entry name" value="Laminin subunit alpha 3"/>
    <property type="match status" value="1"/>
</dbReference>
<dbReference type="SMART" id="SM00136">
    <property type="entry name" value="LamNT"/>
    <property type="match status" value="1"/>
</dbReference>
<evidence type="ECO:0000256" key="4">
    <source>
        <dbReference type="ARBA" id="ARBA00022729"/>
    </source>
</evidence>
<dbReference type="PROSITE" id="PS00022">
    <property type="entry name" value="EGF_1"/>
    <property type="match status" value="1"/>
</dbReference>
<comment type="caution">
    <text evidence="10">Lacks conserved residue(s) required for the propagation of feature annotation.</text>
</comment>
<feature type="disulfide bond" evidence="10">
    <location>
        <begin position="551"/>
        <end position="560"/>
    </location>
</feature>
<feature type="disulfide bond" evidence="10">
    <location>
        <begin position="530"/>
        <end position="542"/>
    </location>
</feature>
<dbReference type="InterPro" id="IPR002049">
    <property type="entry name" value="LE_dom"/>
</dbReference>
<keyword evidence="2" id="KW-0964">Secreted</keyword>
<sequence length="639" mass="71211">MVGSTQRRRKRSIRPGSDHHDSQITTTMTTTMTTTAKILTVIFTVSAFWSPAEAQVRVLTPPYFNLAFGKDIVASSTCGVNSSSPELFCRLTGVAGDTKESDLRITINSGQLCEECDPTVESLSHHAELAIDGTERWWQSPPLSRGMEYNEVNVTIDLEQEFLVAYVFIKMANSPRPGVWALEKSTDFGKTWNPWQYFAGNPNECLQFFNASTSEVPEEDDEVICTTKFSKVVPLENGEIIVSLVDDRPNAQNFSNSQKLQDWTKATSVRLRLLQTKTLLGHLMAVRRQDPTVTRRYFYSIKDISIGGRCVCNGHAERCDKRDATQPNKLFCECHHNTCGPQCERCCPGFVQKKWQRVTTNKDFMCEPCNCHGHTNACVYDPEIDTKKLSLDIHGNYDGGGVCQNCEHNTKGINCEQCIDGFYRPFNVPKDVPNVCHQCQCRSRFSTGSCEEGSGRCMCKPQYTGENCDRCNNGYHNFPECMPCDCHVNGTSEGLCDVGGGQCPCKSNYMGRKCDTCRSQYYNFPECKECDCSRIGSQGPDCDVTTGQCRCQPGFNGLNCSTCAVGYHGFPTCTLCNCDVIGCTEAICESQTGRCICKPNYTGSQCERCVPGYYGYPYCYGLSWLEFLPSAGLGVFTHI</sequence>
<evidence type="ECO:0000259" key="13">
    <source>
        <dbReference type="PROSITE" id="PS51117"/>
    </source>
</evidence>
<comment type="subcellular location">
    <subcellularLocation>
        <location evidence="1">Secreted</location>
        <location evidence="1">Extracellular space</location>
        <location evidence="1">Extracellular matrix</location>
        <location evidence="1">Basement membrane</location>
    </subcellularLocation>
</comment>
<dbReference type="PROSITE" id="PS51117">
    <property type="entry name" value="LAMININ_NTER"/>
    <property type="match status" value="1"/>
</dbReference>
<feature type="region of interest" description="Disordered" evidence="11">
    <location>
        <begin position="1"/>
        <end position="28"/>
    </location>
</feature>
<feature type="disulfide bond" evidence="10">
    <location>
        <begin position="459"/>
        <end position="468"/>
    </location>
</feature>
<dbReference type="AlphaFoldDB" id="A0A6P7TPL1"/>
<dbReference type="Gene3D" id="2.10.25.10">
    <property type="entry name" value="Laminin"/>
    <property type="match status" value="5"/>
</dbReference>
<evidence type="ECO:0000256" key="3">
    <source>
        <dbReference type="ARBA" id="ARBA00022530"/>
    </source>
</evidence>
<keyword evidence="7 10" id="KW-1015">Disulfide bond</keyword>
<feature type="domain" description="Laminin EGF-like" evidence="12">
    <location>
        <begin position="439"/>
        <end position="483"/>
    </location>
</feature>
<dbReference type="SMART" id="SM00181">
    <property type="entry name" value="EGF"/>
    <property type="match status" value="4"/>
</dbReference>
<dbReference type="Gene3D" id="2.60.120.260">
    <property type="entry name" value="Galactose-binding domain-like"/>
    <property type="match status" value="1"/>
</dbReference>
<dbReference type="InterPro" id="IPR050440">
    <property type="entry name" value="Laminin/Netrin_ECM"/>
</dbReference>
<feature type="disulfide bond" evidence="10">
    <location>
        <begin position="532"/>
        <end position="549"/>
    </location>
</feature>
<evidence type="ECO:0000256" key="8">
    <source>
        <dbReference type="ARBA" id="ARBA00023180"/>
    </source>
</evidence>
<feature type="compositionally biased region" description="Basic residues" evidence="11">
    <location>
        <begin position="1"/>
        <end position="13"/>
    </location>
</feature>
<keyword evidence="6" id="KW-0084">Basement membrane</keyword>
<dbReference type="SMART" id="SM00180">
    <property type="entry name" value="EGF_Lam"/>
    <property type="match status" value="6"/>
</dbReference>
<keyword evidence="14" id="KW-1185">Reference proteome</keyword>
<dbReference type="InterPro" id="IPR056863">
    <property type="entry name" value="LMN_ATRN_NET-like_EGF"/>
</dbReference>
<dbReference type="GO" id="GO:0009887">
    <property type="term" value="P:animal organ morphogenesis"/>
    <property type="evidence" value="ECO:0007669"/>
    <property type="project" value="TreeGrafter"/>
</dbReference>
<dbReference type="SUPFAM" id="SSF57196">
    <property type="entry name" value="EGF/Laminin"/>
    <property type="match status" value="6"/>
</dbReference>
<evidence type="ECO:0000256" key="9">
    <source>
        <dbReference type="ARBA" id="ARBA00023292"/>
    </source>
</evidence>
<feature type="disulfide bond" evidence="10">
    <location>
        <begin position="578"/>
        <end position="595"/>
    </location>
</feature>
<feature type="disulfide bond" evidence="10">
    <location>
        <begin position="505"/>
        <end position="514"/>
    </location>
</feature>
<evidence type="ECO:0000259" key="12">
    <source>
        <dbReference type="PROSITE" id="PS50027"/>
    </source>
</evidence>
<feature type="disulfide bond" evidence="10">
    <location>
        <begin position="486"/>
        <end position="503"/>
    </location>
</feature>
<keyword evidence="5" id="KW-0677">Repeat</keyword>
<keyword evidence="3" id="KW-0272">Extracellular matrix</keyword>
<dbReference type="Pfam" id="PF24973">
    <property type="entry name" value="EGF_LMN_ATRN"/>
    <property type="match status" value="1"/>
</dbReference>
<dbReference type="FunFam" id="2.10.25.10:FF:000209">
    <property type="entry name" value="Laminin subunit alpha 5"/>
    <property type="match status" value="1"/>
</dbReference>
<keyword evidence="4" id="KW-0732">Signal</keyword>
<dbReference type="FunFam" id="2.10.25.10:FF:000082">
    <property type="entry name" value="Laminin subunit alpha 1"/>
    <property type="match status" value="1"/>
</dbReference>
<dbReference type="PRINTS" id="PR00011">
    <property type="entry name" value="EGFLAMININ"/>
</dbReference>
<evidence type="ECO:0000256" key="7">
    <source>
        <dbReference type="ARBA" id="ARBA00023157"/>
    </source>
</evidence>
<organism evidence="14 15">
    <name type="scientific">Octopus sinensis</name>
    <name type="common">East Asian common octopus</name>
    <dbReference type="NCBI Taxonomy" id="2607531"/>
    <lineage>
        <taxon>Eukaryota</taxon>
        <taxon>Metazoa</taxon>
        <taxon>Spiralia</taxon>
        <taxon>Lophotrochozoa</taxon>
        <taxon>Mollusca</taxon>
        <taxon>Cephalopoda</taxon>
        <taxon>Coleoidea</taxon>
        <taxon>Octopodiformes</taxon>
        <taxon>Octopoda</taxon>
        <taxon>Incirrata</taxon>
        <taxon>Octopodidae</taxon>
        <taxon>Octopus</taxon>
    </lineage>
</organism>
<feature type="domain" description="Laminin EGF-like" evidence="12">
    <location>
        <begin position="576"/>
        <end position="621"/>
    </location>
</feature>
<gene>
    <name evidence="15" type="primary">LOC115226763</name>
</gene>
<protein>
    <submittedName>
        <fullName evidence="15">Laminin subunit alpha</fullName>
    </submittedName>
</protein>
<feature type="disulfide bond" evidence="10">
    <location>
        <begin position="597"/>
        <end position="606"/>
    </location>
</feature>
<feature type="domain" description="Laminin EGF-like" evidence="12">
    <location>
        <begin position="484"/>
        <end position="529"/>
    </location>
</feature>
<dbReference type="RefSeq" id="XP_029653643.1">
    <property type="nucleotide sequence ID" value="XM_029797783.2"/>
</dbReference>
<evidence type="ECO:0000313" key="15">
    <source>
        <dbReference type="RefSeq" id="XP_029653643.1"/>
    </source>
</evidence>
<proteinExistence type="predicted"/>
<evidence type="ECO:0000313" key="14">
    <source>
        <dbReference type="Proteomes" id="UP000515154"/>
    </source>
</evidence>
<dbReference type="FunFam" id="2.10.25.10:FF:000069">
    <property type="entry name" value="Laminin subunit alpha 1"/>
    <property type="match status" value="1"/>
</dbReference>
<dbReference type="InterPro" id="IPR000742">
    <property type="entry name" value="EGF"/>
</dbReference>
<evidence type="ECO:0000256" key="11">
    <source>
        <dbReference type="SAM" id="MobiDB-lite"/>
    </source>
</evidence>
<feature type="domain" description="Laminin EGF-like" evidence="12">
    <location>
        <begin position="530"/>
        <end position="575"/>
    </location>
</feature>
<evidence type="ECO:0000256" key="10">
    <source>
        <dbReference type="PROSITE-ProRule" id="PRU00460"/>
    </source>
</evidence>
<dbReference type="GO" id="GO:0005201">
    <property type="term" value="F:extracellular matrix structural constituent"/>
    <property type="evidence" value="ECO:0007669"/>
    <property type="project" value="TreeGrafter"/>
</dbReference>
<dbReference type="GO" id="GO:0007411">
    <property type="term" value="P:axon guidance"/>
    <property type="evidence" value="ECO:0007669"/>
    <property type="project" value="TreeGrafter"/>
</dbReference>
<keyword evidence="9 10" id="KW-0424">Laminin EGF-like domain</keyword>
<dbReference type="PROSITE" id="PS01248">
    <property type="entry name" value="EGF_LAM_1"/>
    <property type="match status" value="2"/>
</dbReference>
<dbReference type="PANTHER" id="PTHR10574">
    <property type="entry name" value="NETRIN/LAMININ-RELATED"/>
    <property type="match status" value="1"/>
</dbReference>
<dbReference type="GO" id="GO:0005604">
    <property type="term" value="C:basement membrane"/>
    <property type="evidence" value="ECO:0007669"/>
    <property type="project" value="UniProtKB-SubCell"/>
</dbReference>
<evidence type="ECO:0000256" key="5">
    <source>
        <dbReference type="ARBA" id="ARBA00022737"/>
    </source>
</evidence>
<reference evidence="15" key="1">
    <citation type="submission" date="2025-08" db="UniProtKB">
        <authorList>
            <consortium name="RefSeq"/>
        </authorList>
    </citation>
    <scope>IDENTIFICATION</scope>
</reference>
<dbReference type="PANTHER" id="PTHR10574:SF406">
    <property type="entry name" value="LAMININ SUBUNIT ALPHA 5"/>
    <property type="match status" value="1"/>
</dbReference>
<dbReference type="KEGG" id="osn:115226763"/>
<dbReference type="Pfam" id="PF00055">
    <property type="entry name" value="Laminin_N"/>
    <property type="match status" value="1"/>
</dbReference>
<evidence type="ECO:0000256" key="2">
    <source>
        <dbReference type="ARBA" id="ARBA00022525"/>
    </source>
</evidence>
<dbReference type="FunFam" id="2.60.120.260:FF:000092">
    <property type="entry name" value="Laminin subunit alpha-3"/>
    <property type="match status" value="1"/>
</dbReference>
<dbReference type="GO" id="GO:0009888">
    <property type="term" value="P:tissue development"/>
    <property type="evidence" value="ECO:0007669"/>
    <property type="project" value="TreeGrafter"/>
</dbReference>
<dbReference type="InterPro" id="IPR008211">
    <property type="entry name" value="Laminin_N"/>
</dbReference>
<feature type="domain" description="Laminin N-terminal" evidence="13">
    <location>
        <begin position="55"/>
        <end position="309"/>
    </location>
</feature>
<dbReference type="CDD" id="cd00055">
    <property type="entry name" value="EGF_Lam"/>
    <property type="match status" value="5"/>
</dbReference>
<dbReference type="Proteomes" id="UP000515154">
    <property type="component" value="Linkage group LG30"/>
</dbReference>